<keyword evidence="6 11" id="KW-0274">FAD</keyword>
<dbReference type="InterPro" id="IPR002938">
    <property type="entry name" value="FAD-bd"/>
</dbReference>
<dbReference type="InterPro" id="IPR036188">
    <property type="entry name" value="FAD/NAD-bd_sf"/>
</dbReference>
<sequence length="758" mass="82056">MVLTSTSSRSAAYLQRSCRTLFAARSYSTNVVDCDVVIVGGGPAGLALASALGSSSVASKKISVTLVEGGDLHKIKSWNPAPDNFSNRVVSLTNTSQQFLKDTGAWSYLDQGRTCGVEQMQIWDGLSDARIEFFAEDLGPEIRKVGMSRLTENFNLQRGLLKHIENLPSVTLLDKTRVQSIRKGDSTDGAWPIVQLDNNQTLRARLLVGADGFNSPVRAYAQIPSFGWSYDTQAIVATMIHPPRGAYEGPNTTAYQRFLATGPIAFLPLSPCISSLVWSTKPALAKALLSCDPEVLSAMINASFRLPHISLKYLNSRILEEHAAGHPITPAKIREEIQWREKVHGFDQHSIYSSANAQSQLGVASMDSETLPPLITSIQPASPASFPLRFNHAETYLGEDSNARVVLVGDAAHTIHPLAGQGLNLGLADVECLSKCIENSLSSGGDIGSYTALLPYAQERYLANHILMAAVDKLHKIYTTELEPVVWARSTGVEILNELDTVKAALMMSAGAQTGPSLDASSAGWTMAGNAVQTLASASKTIGIMGNVVGNVLGAAVKNLAASQDQDTPDYPGILPTLQEAQTVIAQLTDEAQDKRESIVTLLSHINKLKEDIDAISNKLLEKIPLSTACHDAQGELWSASIESALIRLSLLKAQTEREFYNHSIPSTEAGKSTTKTSSKTVNQALEMGYGHLRAQEADMTKEAHQLDRQLLEYTNMLELVEGGKKGAYKQIVDDWAEVKQGTDECLKDLRRLGWTGD</sequence>
<evidence type="ECO:0000256" key="4">
    <source>
        <dbReference type="ARBA" id="ARBA00022688"/>
    </source>
</evidence>
<dbReference type="NCBIfam" id="TIGR01988">
    <property type="entry name" value="Ubi-OHases"/>
    <property type="match status" value="1"/>
</dbReference>
<keyword evidence="4 11" id="KW-0831">Ubiquinone biosynthesis</keyword>
<comment type="catalytic activity">
    <reaction evidence="11">
        <text>a 4-hydroxy-3-(all-trans-polyprenyl)benzoate + 2 reduced [2Fe-2S]-[ferredoxin] + O2 + 2 H(+) = a 3,4-dihydroxy-5-(all-trans-polyprenyl)benzoate + 2 oxidized [2Fe-2S]-[ferredoxin] + H2O</text>
        <dbReference type="Rhea" id="RHEA:81195"/>
        <dbReference type="Rhea" id="RHEA-COMP:9514"/>
        <dbReference type="Rhea" id="RHEA-COMP:10000"/>
        <dbReference type="Rhea" id="RHEA-COMP:10001"/>
        <dbReference type="Rhea" id="RHEA-COMP:10930"/>
        <dbReference type="ChEBI" id="CHEBI:15377"/>
        <dbReference type="ChEBI" id="CHEBI:15378"/>
        <dbReference type="ChEBI" id="CHEBI:15379"/>
        <dbReference type="ChEBI" id="CHEBI:33737"/>
        <dbReference type="ChEBI" id="CHEBI:33738"/>
        <dbReference type="ChEBI" id="CHEBI:64694"/>
        <dbReference type="ChEBI" id="CHEBI:78396"/>
        <dbReference type="EC" id="1.14.15.45"/>
    </reaction>
</comment>
<evidence type="ECO:0000313" key="13">
    <source>
        <dbReference type="EMBL" id="PPQ69471.1"/>
    </source>
</evidence>
<evidence type="ECO:0000256" key="6">
    <source>
        <dbReference type="ARBA" id="ARBA00022827"/>
    </source>
</evidence>
<dbReference type="PRINTS" id="PR00420">
    <property type="entry name" value="RNGMNOXGNASE"/>
</dbReference>
<evidence type="ECO:0000256" key="10">
    <source>
        <dbReference type="ARBA" id="ARBA00023136"/>
    </source>
</evidence>
<evidence type="ECO:0000313" key="14">
    <source>
        <dbReference type="Proteomes" id="UP000284842"/>
    </source>
</evidence>
<gene>
    <name evidence="11" type="primary">COQ6</name>
    <name evidence="13" type="ORF">CVT24_001487</name>
</gene>
<dbReference type="EC" id="1.14.15.45" evidence="11"/>
<keyword evidence="7 11" id="KW-0560">Oxidoreductase</keyword>
<proteinExistence type="inferred from homology"/>
<dbReference type="FunFam" id="3.50.50.60:FF:000021">
    <property type="entry name" value="Ubiquinone biosynthesis monooxygenase COQ6"/>
    <property type="match status" value="1"/>
</dbReference>
<dbReference type="GO" id="GO:0016712">
    <property type="term" value="F:oxidoreductase activity, acting on paired donors, with incorporation or reduction of molecular oxygen, reduced flavin or flavoprotein as one donor, and incorporation of one atom of oxygen"/>
    <property type="evidence" value="ECO:0007669"/>
    <property type="project" value="UniProtKB-UniRule"/>
</dbReference>
<dbReference type="GO" id="GO:0106364">
    <property type="term" value="F:4-hydroxy-3-all-trans-polyprenylbenzoate oxygenase activity"/>
    <property type="evidence" value="ECO:0007669"/>
    <property type="project" value="UniProtKB-EC"/>
</dbReference>
<comment type="caution">
    <text evidence="13">The sequence shown here is derived from an EMBL/GenBank/DDBJ whole genome shotgun (WGS) entry which is preliminary data.</text>
</comment>
<comment type="cofactor">
    <cofactor evidence="1 11">
        <name>FAD</name>
        <dbReference type="ChEBI" id="CHEBI:57692"/>
    </cofactor>
</comment>
<dbReference type="Proteomes" id="UP000284842">
    <property type="component" value="Unassembled WGS sequence"/>
</dbReference>
<organism evidence="13 14">
    <name type="scientific">Panaeolus cyanescens</name>
    <dbReference type="NCBI Taxonomy" id="181874"/>
    <lineage>
        <taxon>Eukaryota</taxon>
        <taxon>Fungi</taxon>
        <taxon>Dikarya</taxon>
        <taxon>Basidiomycota</taxon>
        <taxon>Agaricomycotina</taxon>
        <taxon>Agaricomycetes</taxon>
        <taxon>Agaricomycetidae</taxon>
        <taxon>Agaricales</taxon>
        <taxon>Agaricineae</taxon>
        <taxon>Galeropsidaceae</taxon>
        <taxon>Panaeolus</taxon>
    </lineage>
</organism>
<dbReference type="EMBL" id="NHTK01005984">
    <property type="protein sequence ID" value="PPQ69471.1"/>
    <property type="molecule type" value="Genomic_DNA"/>
</dbReference>
<dbReference type="PROSITE" id="PS01304">
    <property type="entry name" value="UBIH"/>
    <property type="match status" value="1"/>
</dbReference>
<dbReference type="PANTHER" id="PTHR43876">
    <property type="entry name" value="UBIQUINONE BIOSYNTHESIS MONOOXYGENASE COQ6, MITOCHONDRIAL"/>
    <property type="match status" value="1"/>
</dbReference>
<comment type="pathway">
    <text evidence="11">Cofactor biosynthesis; ubiquinone biosynthesis.</text>
</comment>
<evidence type="ECO:0000256" key="8">
    <source>
        <dbReference type="ARBA" id="ARBA00023033"/>
    </source>
</evidence>
<keyword evidence="14" id="KW-1185">Reference proteome</keyword>
<dbReference type="InterPro" id="IPR010971">
    <property type="entry name" value="UbiH/COQ6"/>
</dbReference>
<feature type="domain" description="FAD-binding" evidence="12">
    <location>
        <begin position="33"/>
        <end position="234"/>
    </location>
</feature>
<reference evidence="13 14" key="1">
    <citation type="journal article" date="2018" name="Evol. Lett.">
        <title>Horizontal gene cluster transfer increased hallucinogenic mushroom diversity.</title>
        <authorList>
            <person name="Reynolds H.T."/>
            <person name="Vijayakumar V."/>
            <person name="Gluck-Thaler E."/>
            <person name="Korotkin H.B."/>
            <person name="Matheny P.B."/>
            <person name="Slot J.C."/>
        </authorList>
    </citation>
    <scope>NUCLEOTIDE SEQUENCE [LARGE SCALE GENOMIC DNA]</scope>
    <source>
        <strain evidence="13 14">2629</strain>
    </source>
</reference>
<comment type="function">
    <text evidence="11">FAD-dependent monooxygenase required for two non-consecutive steps during ubiquinone biosynthesis. Required for the C5-ring hydroxylation during ubiquinone biosynthesis by catalyzing the hydroxylation of 4-hydroxy-3-(all-trans-polyprenyl)benzoic acid to 3,4-dihydroxy-5-(all-trans-polyprenyl)benzoic acid. Also acts downstream of coq4, for the C1-hydroxylation during ubiquinone biosynthesis by catalyzing the hydroxylation of 2-methoxy-6-(all-trans-polyprenyl)phenol to 2-methoxy-6-(all-trans-polyprenyl)benzene-1,4-diol. The electrons required for the hydroxylation reaction are funneled indirectly to coq6 from NADPH via a ferredoxin/ferredoxin reductase system.</text>
</comment>
<keyword evidence="10 11" id="KW-0472">Membrane</keyword>
<dbReference type="STRING" id="181874.A0A409VT70"/>
<comment type="similarity">
    <text evidence="2 11">Belongs to the UbiH/COQ6 family.</text>
</comment>
<dbReference type="AlphaFoldDB" id="A0A409VT70"/>
<dbReference type="Gene3D" id="3.50.50.60">
    <property type="entry name" value="FAD/NAD(P)-binding domain"/>
    <property type="match status" value="2"/>
</dbReference>
<evidence type="ECO:0000256" key="11">
    <source>
        <dbReference type="HAMAP-Rule" id="MF_03193"/>
    </source>
</evidence>
<dbReference type="PANTHER" id="PTHR43876:SF7">
    <property type="entry name" value="UBIQUINONE BIOSYNTHESIS MONOOXYGENASE COQ6, MITOCHONDRIAL"/>
    <property type="match status" value="1"/>
</dbReference>
<dbReference type="GO" id="GO:0031314">
    <property type="term" value="C:extrinsic component of mitochondrial inner membrane"/>
    <property type="evidence" value="ECO:0007669"/>
    <property type="project" value="UniProtKB-UniRule"/>
</dbReference>
<comment type="subunit">
    <text evidence="11">Component of a multi-subunit COQ enzyme complex, composed of at least COQ3, COQ4, COQ5, COQ6, COQ7 and COQ9.</text>
</comment>
<dbReference type="HAMAP" id="MF_03193">
    <property type="entry name" value="COQ6_monooxygenase"/>
    <property type="match status" value="1"/>
</dbReference>
<dbReference type="InterPro" id="IPR051205">
    <property type="entry name" value="UbiH/COQ6_monooxygenase"/>
</dbReference>
<accession>A0A409VT70</accession>
<evidence type="ECO:0000256" key="3">
    <source>
        <dbReference type="ARBA" id="ARBA00022630"/>
    </source>
</evidence>
<dbReference type="UniPathway" id="UPA00232"/>
<evidence type="ECO:0000256" key="2">
    <source>
        <dbReference type="ARBA" id="ARBA00005349"/>
    </source>
</evidence>
<evidence type="ECO:0000259" key="12">
    <source>
        <dbReference type="Pfam" id="PF01494"/>
    </source>
</evidence>
<evidence type="ECO:0000256" key="7">
    <source>
        <dbReference type="ARBA" id="ARBA00023002"/>
    </source>
</evidence>
<dbReference type="Pfam" id="PF01494">
    <property type="entry name" value="FAD_binding_3"/>
    <property type="match status" value="2"/>
</dbReference>
<dbReference type="EC" id="1.14.15.46" evidence="11"/>
<keyword evidence="5 11" id="KW-0999">Mitochondrion inner membrane</keyword>
<dbReference type="GO" id="GO:0071949">
    <property type="term" value="F:FAD binding"/>
    <property type="evidence" value="ECO:0007669"/>
    <property type="project" value="InterPro"/>
</dbReference>
<dbReference type="FunCoup" id="A0A409VT70">
    <property type="interactions" value="257"/>
</dbReference>
<feature type="domain" description="FAD-binding" evidence="12">
    <location>
        <begin position="390"/>
        <end position="442"/>
    </location>
</feature>
<dbReference type="OrthoDB" id="683240at2759"/>
<keyword evidence="3 11" id="KW-0285">Flavoprotein</keyword>
<evidence type="ECO:0000256" key="1">
    <source>
        <dbReference type="ARBA" id="ARBA00001974"/>
    </source>
</evidence>
<dbReference type="InParanoid" id="A0A409VT70"/>
<keyword evidence="9 11" id="KW-0496">Mitochondrion</keyword>
<name>A0A409VT70_9AGAR</name>
<protein>
    <recommendedName>
        <fullName evidence="11">Ubiquinone biosynthesis monooxygenase COQ6, mitochondrial</fullName>
        <ecNumber evidence="11">1.14.15.45</ecNumber>
    </recommendedName>
    <alternativeName>
        <fullName evidence="11">2-methoxy-6-polyprenolphenol 4-hydroxylase</fullName>
        <ecNumber evidence="11">1.14.15.46</ecNumber>
    </alternativeName>
</protein>
<keyword evidence="8 11" id="KW-0503">Monooxygenase</keyword>
<evidence type="ECO:0000256" key="9">
    <source>
        <dbReference type="ARBA" id="ARBA00023128"/>
    </source>
</evidence>
<dbReference type="GO" id="GO:0120538">
    <property type="term" value="F:2-methoxy-6-polyprenolphenol 4-hydroxylase activity"/>
    <property type="evidence" value="ECO:0007669"/>
    <property type="project" value="UniProtKB-EC"/>
</dbReference>
<comment type="subcellular location">
    <subcellularLocation>
        <location evidence="11">Mitochondrion inner membrane</location>
        <topology evidence="11">Peripheral membrane protein</topology>
        <orientation evidence="11">Matrix side</orientation>
    </subcellularLocation>
</comment>
<comment type="catalytic activity">
    <reaction evidence="11">
        <text>a 2-methoxy-6-(all-trans-polyprenyl)phenol + 2 reduced [2Fe-2S]-[ferredoxin] + O2 + 2 H(+) = a 2-methoxy-6-(all-trans-polyprenyl)benzene-1,4-diol + 2 oxidized [2Fe-2S]-[ferredoxin] + H2O</text>
        <dbReference type="Rhea" id="RHEA:81183"/>
        <dbReference type="Rhea" id="RHEA-COMP:9551"/>
        <dbReference type="Rhea" id="RHEA-COMP:10000"/>
        <dbReference type="Rhea" id="RHEA-COMP:10001"/>
        <dbReference type="Rhea" id="RHEA-COMP:10858"/>
        <dbReference type="ChEBI" id="CHEBI:15377"/>
        <dbReference type="ChEBI" id="CHEBI:15378"/>
        <dbReference type="ChEBI" id="CHEBI:15379"/>
        <dbReference type="ChEBI" id="CHEBI:33737"/>
        <dbReference type="ChEBI" id="CHEBI:33738"/>
        <dbReference type="ChEBI" id="CHEBI:62731"/>
        <dbReference type="ChEBI" id="CHEBI:84166"/>
        <dbReference type="EC" id="1.14.15.46"/>
    </reaction>
</comment>
<dbReference type="InterPro" id="IPR018168">
    <property type="entry name" value="Ubi_Hdrlase_CS"/>
</dbReference>
<evidence type="ECO:0000256" key="5">
    <source>
        <dbReference type="ARBA" id="ARBA00022792"/>
    </source>
</evidence>
<dbReference type="SUPFAM" id="SSF51905">
    <property type="entry name" value="FAD/NAD(P)-binding domain"/>
    <property type="match status" value="1"/>
</dbReference>
<dbReference type="InterPro" id="IPR000689">
    <property type="entry name" value="UbQ_mOase_COQ6"/>
</dbReference>